<dbReference type="RefSeq" id="WP_200657790.1">
    <property type="nucleotide sequence ID" value="NZ_CAJNBH010000002.1"/>
</dbReference>
<dbReference type="Proteomes" id="UP000673821">
    <property type="component" value="Unassembled WGS sequence"/>
</dbReference>
<keyword evidence="2" id="KW-0812">Transmembrane</keyword>
<accession>A0ABM8QL53</accession>
<proteinExistence type="predicted"/>
<comment type="caution">
    <text evidence="3">The sequence shown here is derived from an EMBL/GenBank/DDBJ whole genome shotgun (WGS) entry which is preliminary data.</text>
</comment>
<reference evidence="3 4" key="1">
    <citation type="submission" date="2021-02" db="EMBL/GenBank/DDBJ databases">
        <authorList>
            <person name="Vanwijnsberghe S."/>
        </authorList>
    </citation>
    <scope>NUCLEOTIDE SEQUENCE [LARGE SCALE GENOMIC DNA]</scope>
    <source>
        <strain evidence="3 4">R-69776</strain>
    </source>
</reference>
<feature type="region of interest" description="Disordered" evidence="1">
    <location>
        <begin position="60"/>
        <end position="86"/>
    </location>
</feature>
<sequence length="86" mass="9839">MDIGLLALGIGLMMMGIHWSMKRGLREQRERRIAGLQRPAQAHAPGLHCPHCGHEIDDADFRHEPTPFVPRSRRDSPYFRRDGNPT</sequence>
<gene>
    <name evidence="3" type="ORF">R69776_00738</name>
</gene>
<feature type="transmembrane region" description="Helical" evidence="2">
    <location>
        <begin position="6"/>
        <end position="22"/>
    </location>
</feature>
<name>A0ABM8QL53_9BURK</name>
<evidence type="ECO:0000256" key="2">
    <source>
        <dbReference type="SAM" id="Phobius"/>
    </source>
</evidence>
<keyword evidence="2" id="KW-1133">Transmembrane helix</keyword>
<organism evidence="3 4">
    <name type="scientific">Paraburkholderia nemoris</name>
    <dbReference type="NCBI Taxonomy" id="2793076"/>
    <lineage>
        <taxon>Bacteria</taxon>
        <taxon>Pseudomonadati</taxon>
        <taxon>Pseudomonadota</taxon>
        <taxon>Betaproteobacteria</taxon>
        <taxon>Burkholderiales</taxon>
        <taxon>Burkholderiaceae</taxon>
        <taxon>Paraburkholderia</taxon>
    </lineage>
</organism>
<keyword evidence="4" id="KW-1185">Reference proteome</keyword>
<feature type="compositionally biased region" description="Basic and acidic residues" evidence="1">
    <location>
        <begin position="72"/>
        <end position="86"/>
    </location>
</feature>
<evidence type="ECO:0000313" key="4">
    <source>
        <dbReference type="Proteomes" id="UP000673821"/>
    </source>
</evidence>
<keyword evidence="2" id="KW-0472">Membrane</keyword>
<dbReference type="EMBL" id="CAJNBH010000002">
    <property type="protein sequence ID" value="CAE6703324.1"/>
    <property type="molecule type" value="Genomic_DNA"/>
</dbReference>
<evidence type="ECO:0000256" key="1">
    <source>
        <dbReference type="SAM" id="MobiDB-lite"/>
    </source>
</evidence>
<evidence type="ECO:0000313" key="3">
    <source>
        <dbReference type="EMBL" id="CAE6703324.1"/>
    </source>
</evidence>
<protein>
    <submittedName>
        <fullName evidence="3">Uncharacterized protein</fullName>
    </submittedName>
</protein>